<dbReference type="AlphaFoldDB" id="A0A4Y2ERH8"/>
<protein>
    <submittedName>
        <fullName evidence="1">Uncharacterized protein</fullName>
    </submittedName>
</protein>
<accession>A0A4Y2ERH8</accession>
<keyword evidence="2" id="KW-1185">Reference proteome</keyword>
<comment type="caution">
    <text evidence="1">The sequence shown here is derived from an EMBL/GenBank/DDBJ whole genome shotgun (WGS) entry which is preliminary data.</text>
</comment>
<gene>
    <name evidence="1" type="ORF">AVEN_56944_1</name>
</gene>
<name>A0A4Y2ERH8_ARAVE</name>
<dbReference type="EMBL" id="BGPR01000692">
    <property type="protein sequence ID" value="GBM31850.1"/>
    <property type="molecule type" value="Genomic_DNA"/>
</dbReference>
<evidence type="ECO:0000313" key="1">
    <source>
        <dbReference type="EMBL" id="GBM31850.1"/>
    </source>
</evidence>
<evidence type="ECO:0000313" key="2">
    <source>
        <dbReference type="Proteomes" id="UP000499080"/>
    </source>
</evidence>
<proteinExistence type="predicted"/>
<reference evidence="1 2" key="1">
    <citation type="journal article" date="2019" name="Sci. Rep.">
        <title>Orb-weaving spider Araneus ventricosus genome elucidates the spidroin gene catalogue.</title>
        <authorList>
            <person name="Kono N."/>
            <person name="Nakamura H."/>
            <person name="Ohtoshi R."/>
            <person name="Moran D.A.P."/>
            <person name="Shinohara A."/>
            <person name="Yoshida Y."/>
            <person name="Fujiwara M."/>
            <person name="Mori M."/>
            <person name="Tomita M."/>
            <person name="Arakawa K."/>
        </authorList>
    </citation>
    <scope>NUCLEOTIDE SEQUENCE [LARGE SCALE GENOMIC DNA]</scope>
</reference>
<organism evidence="1 2">
    <name type="scientific">Araneus ventricosus</name>
    <name type="common">Orbweaver spider</name>
    <name type="synonym">Epeira ventricosa</name>
    <dbReference type="NCBI Taxonomy" id="182803"/>
    <lineage>
        <taxon>Eukaryota</taxon>
        <taxon>Metazoa</taxon>
        <taxon>Ecdysozoa</taxon>
        <taxon>Arthropoda</taxon>
        <taxon>Chelicerata</taxon>
        <taxon>Arachnida</taxon>
        <taxon>Araneae</taxon>
        <taxon>Araneomorphae</taxon>
        <taxon>Entelegynae</taxon>
        <taxon>Araneoidea</taxon>
        <taxon>Araneidae</taxon>
        <taxon>Araneus</taxon>
    </lineage>
</organism>
<dbReference type="Proteomes" id="UP000499080">
    <property type="component" value="Unassembled WGS sequence"/>
</dbReference>
<sequence>MTVTALLIALSSPAFQLALQTKLQSPSSRHVRTPKISPPFGCLRLYTLIEPVVTSHGIILYILHIFSPNRDIEIIAFSGIFDLSPSFSKRSVVRDWAVDGKQSDGSM</sequence>